<dbReference type="Proteomes" id="UP000030136">
    <property type="component" value="Unassembled WGS sequence"/>
</dbReference>
<evidence type="ECO:0000313" key="15">
    <source>
        <dbReference type="Proteomes" id="UP000030136"/>
    </source>
</evidence>
<feature type="binding site" evidence="10">
    <location>
        <begin position="185"/>
        <end position="193"/>
    </location>
    <ligand>
        <name>GTP</name>
        <dbReference type="ChEBI" id="CHEBI:37565"/>
    </ligand>
</feature>
<evidence type="ECO:0000256" key="2">
    <source>
        <dbReference type="ARBA" id="ARBA00022517"/>
    </source>
</evidence>
<keyword evidence="1 10" id="KW-0963">Cytoplasm</keyword>
<evidence type="ECO:0000256" key="6">
    <source>
        <dbReference type="ARBA" id="ARBA00022801"/>
    </source>
</evidence>
<evidence type="ECO:0000256" key="5">
    <source>
        <dbReference type="ARBA" id="ARBA00022741"/>
    </source>
</evidence>
<dbReference type="InterPro" id="IPR012340">
    <property type="entry name" value="NA-bd_OB-fold"/>
</dbReference>
<evidence type="ECO:0000256" key="9">
    <source>
        <dbReference type="ARBA" id="ARBA00023134"/>
    </source>
</evidence>
<dbReference type="GO" id="GO:0003924">
    <property type="term" value="F:GTPase activity"/>
    <property type="evidence" value="ECO:0007669"/>
    <property type="project" value="UniProtKB-UniRule"/>
</dbReference>
<dbReference type="PANTHER" id="PTHR32120:SF11">
    <property type="entry name" value="SMALL RIBOSOMAL SUBUNIT BIOGENESIS GTPASE RSGA 1, MITOCHONDRIAL-RELATED"/>
    <property type="match status" value="1"/>
</dbReference>
<name>A0A0A2G7F7_9PORP</name>
<comment type="similarity">
    <text evidence="10">Belongs to the TRAFAC class YlqF/YawG GTPase family. RsgA subfamily.</text>
</comment>
<sequence length="315" mass="34606">MLQGLVICNTGSHYTVLTDDGLQLDCRAKGSLRLKGIRSTNPIAVGDRVEVDPRSTTEDDAVCYIRRILPRRNYIIRRASNLSKEVHILGANLDAALLVCTVARPETSTTFIDRFLATAEAYSVPVELVFNKIDDYAEPEQEALEYLLDLYRNIGYRCFATSAVTGEGIEDLGQHMTGRITLVSGHSGVGKSTLINALVPGLHLRTAAISDIHQTGMHTTTYSEMIPLSQGGYLIDSPGIKGFGTIEMDEADASHYFPEIFAMSAHCRFANCTHLHEPDCAVLKAVEEGKIAPTRYNSYLSILGDSKAGKYRPEY</sequence>
<dbReference type="EC" id="3.6.1.-" evidence="10"/>
<dbReference type="Proteomes" id="UP000249300">
    <property type="component" value="Chromosome 1"/>
</dbReference>
<evidence type="ECO:0000259" key="12">
    <source>
        <dbReference type="PROSITE" id="PS51721"/>
    </source>
</evidence>
<comment type="subcellular location">
    <subcellularLocation>
        <location evidence="10">Cytoplasm</location>
    </subcellularLocation>
</comment>
<dbReference type="GO" id="GO:0019843">
    <property type="term" value="F:rRNA binding"/>
    <property type="evidence" value="ECO:0007669"/>
    <property type="project" value="UniProtKB-KW"/>
</dbReference>
<dbReference type="GO" id="GO:0046872">
    <property type="term" value="F:metal ion binding"/>
    <property type="evidence" value="ECO:0007669"/>
    <property type="project" value="UniProtKB-KW"/>
</dbReference>
<dbReference type="Gene3D" id="2.40.50.140">
    <property type="entry name" value="Nucleic acid-binding proteins"/>
    <property type="match status" value="1"/>
</dbReference>
<proteinExistence type="inferred from homology"/>
<dbReference type="Pfam" id="PF16745">
    <property type="entry name" value="RsgA_N"/>
    <property type="match status" value="1"/>
</dbReference>
<dbReference type="InterPro" id="IPR031944">
    <property type="entry name" value="RsgA_N"/>
</dbReference>
<feature type="binding site" evidence="10">
    <location>
        <position position="267"/>
    </location>
    <ligand>
        <name>Zn(2+)</name>
        <dbReference type="ChEBI" id="CHEBI:29105"/>
    </ligand>
</feature>
<keyword evidence="9 10" id="KW-0342">GTP-binding</keyword>
<dbReference type="KEGG" id="pcre:NCTC12858_00537"/>
<dbReference type="EMBL" id="JQJC01000006">
    <property type="protein sequence ID" value="KGN96374.1"/>
    <property type="molecule type" value="Genomic_DNA"/>
</dbReference>
<dbReference type="Pfam" id="PF03193">
    <property type="entry name" value="RsgA_GTPase"/>
    <property type="match status" value="1"/>
</dbReference>
<feature type="binding site" evidence="10">
    <location>
        <position position="274"/>
    </location>
    <ligand>
        <name>Zn(2+)</name>
        <dbReference type="ChEBI" id="CHEBI:29105"/>
    </ligand>
</feature>
<reference evidence="14 16" key="2">
    <citation type="submission" date="2018-06" db="EMBL/GenBank/DDBJ databases">
        <authorList>
            <consortium name="Pathogen Informatics"/>
            <person name="Doyle S."/>
        </authorList>
    </citation>
    <scope>NUCLEOTIDE SEQUENCE [LARGE SCALE GENOMIC DNA]</scope>
    <source>
        <strain evidence="14 16">NCTC12858</strain>
    </source>
</reference>
<dbReference type="HAMAP" id="MF_01820">
    <property type="entry name" value="GTPase_RsgA"/>
    <property type="match status" value="1"/>
</dbReference>
<evidence type="ECO:0000256" key="8">
    <source>
        <dbReference type="ARBA" id="ARBA00022884"/>
    </source>
</evidence>
<dbReference type="PROSITE" id="PS50936">
    <property type="entry name" value="ENGC_GTPASE"/>
    <property type="match status" value="1"/>
</dbReference>
<dbReference type="EMBL" id="LS483447">
    <property type="protein sequence ID" value="SQH72710.1"/>
    <property type="molecule type" value="Genomic_DNA"/>
</dbReference>
<evidence type="ECO:0000313" key="14">
    <source>
        <dbReference type="EMBL" id="SQH72710.1"/>
    </source>
</evidence>
<dbReference type="STRING" id="393921.HQ45_05680"/>
<dbReference type="GO" id="GO:0005525">
    <property type="term" value="F:GTP binding"/>
    <property type="evidence" value="ECO:0007669"/>
    <property type="project" value="UniProtKB-UniRule"/>
</dbReference>
<dbReference type="Gene3D" id="3.40.50.300">
    <property type="entry name" value="P-loop containing nucleotide triphosphate hydrolases"/>
    <property type="match status" value="1"/>
</dbReference>
<keyword evidence="6 10" id="KW-0378">Hydrolase</keyword>
<evidence type="ECO:0000259" key="11">
    <source>
        <dbReference type="PROSITE" id="PS50936"/>
    </source>
</evidence>
<evidence type="ECO:0000256" key="3">
    <source>
        <dbReference type="ARBA" id="ARBA00022723"/>
    </source>
</evidence>
<dbReference type="InterPro" id="IPR027417">
    <property type="entry name" value="P-loop_NTPase"/>
</dbReference>
<dbReference type="InterPro" id="IPR004881">
    <property type="entry name" value="Ribosome_biogen_GTPase_RsgA"/>
</dbReference>
<keyword evidence="7 10" id="KW-0862">Zinc</keyword>
<evidence type="ECO:0000313" key="13">
    <source>
        <dbReference type="EMBL" id="KGN96374.1"/>
    </source>
</evidence>
<dbReference type="NCBIfam" id="TIGR00157">
    <property type="entry name" value="ribosome small subunit-dependent GTPase A"/>
    <property type="match status" value="1"/>
</dbReference>
<dbReference type="InterPro" id="IPR030378">
    <property type="entry name" value="G_CP_dom"/>
</dbReference>
<dbReference type="OrthoDB" id="9809485at2"/>
<dbReference type="SUPFAM" id="SSF50249">
    <property type="entry name" value="Nucleic acid-binding proteins"/>
    <property type="match status" value="1"/>
</dbReference>
<comment type="subunit">
    <text evidence="10">Monomer. Associates with 30S ribosomal subunit, binds 16S rRNA.</text>
</comment>
<keyword evidence="2 10" id="KW-0690">Ribosome biogenesis</keyword>
<feature type="domain" description="EngC GTPase" evidence="11">
    <location>
        <begin position="91"/>
        <end position="241"/>
    </location>
</feature>
<dbReference type="eggNOG" id="COG1162">
    <property type="taxonomic scope" value="Bacteria"/>
</dbReference>
<feature type="domain" description="CP-type G" evidence="12">
    <location>
        <begin position="82"/>
        <end position="243"/>
    </location>
</feature>
<dbReference type="CDD" id="cd04466">
    <property type="entry name" value="S1_YloQ_GTPase"/>
    <property type="match status" value="1"/>
</dbReference>
<feature type="binding site" evidence="10">
    <location>
        <position position="280"/>
    </location>
    <ligand>
        <name>Zn(2+)</name>
        <dbReference type="ChEBI" id="CHEBI:29105"/>
    </ligand>
</feature>
<keyword evidence="3 10" id="KW-0479">Metal-binding</keyword>
<dbReference type="InterPro" id="IPR010914">
    <property type="entry name" value="RsgA_GTPase_dom"/>
</dbReference>
<protein>
    <recommendedName>
        <fullName evidence="10">Small ribosomal subunit biogenesis GTPase RsgA</fullName>
        <ecNumber evidence="10">3.6.1.-</ecNumber>
    </recommendedName>
</protein>
<organism evidence="14 16">
    <name type="scientific">Porphyromonas crevioricanis</name>
    <dbReference type="NCBI Taxonomy" id="393921"/>
    <lineage>
        <taxon>Bacteria</taxon>
        <taxon>Pseudomonadati</taxon>
        <taxon>Bacteroidota</taxon>
        <taxon>Bacteroidia</taxon>
        <taxon>Bacteroidales</taxon>
        <taxon>Porphyromonadaceae</taxon>
        <taxon>Porphyromonas</taxon>
    </lineage>
</organism>
<keyword evidence="4 10" id="KW-0699">rRNA-binding</keyword>
<evidence type="ECO:0000256" key="4">
    <source>
        <dbReference type="ARBA" id="ARBA00022730"/>
    </source>
</evidence>
<feature type="binding site" evidence="10">
    <location>
        <position position="272"/>
    </location>
    <ligand>
        <name>Zn(2+)</name>
        <dbReference type="ChEBI" id="CHEBI:29105"/>
    </ligand>
</feature>
<reference evidence="13 15" key="1">
    <citation type="submission" date="2014-08" db="EMBL/GenBank/DDBJ databases">
        <title>Porphyromonas crevioricanis strain:COT-253_OH1447 Genome sequencing.</title>
        <authorList>
            <person name="Wallis C."/>
            <person name="Deusch O."/>
            <person name="O'Flynn C."/>
            <person name="Davis I."/>
            <person name="Jospin G."/>
            <person name="Darling A.E."/>
            <person name="Coil D.A."/>
            <person name="Alexiev A."/>
            <person name="Horsfall A."/>
            <person name="Kirkwood N."/>
            <person name="Harris S."/>
            <person name="Eisen J.A."/>
        </authorList>
    </citation>
    <scope>NUCLEOTIDE SEQUENCE [LARGE SCALE GENOMIC DNA]</scope>
    <source>
        <strain evidence="15">COT-253 OH1447</strain>
        <strain evidence="13">COT-253_OH1447</strain>
    </source>
</reference>
<dbReference type="Gene3D" id="1.10.40.50">
    <property type="entry name" value="Probable gtpase engc, domain 3"/>
    <property type="match status" value="1"/>
</dbReference>
<feature type="binding site" evidence="10">
    <location>
        <begin position="131"/>
        <end position="134"/>
    </location>
    <ligand>
        <name>GTP</name>
        <dbReference type="ChEBI" id="CHEBI:37565"/>
    </ligand>
</feature>
<evidence type="ECO:0000256" key="10">
    <source>
        <dbReference type="HAMAP-Rule" id="MF_01820"/>
    </source>
</evidence>
<dbReference type="PROSITE" id="PS51721">
    <property type="entry name" value="G_CP"/>
    <property type="match status" value="1"/>
</dbReference>
<gene>
    <name evidence="10 14" type="primary">rsgA</name>
    <name evidence="13" type="ORF">HQ38_01945</name>
    <name evidence="14" type="ORF">NCTC12858_00537</name>
</gene>
<keyword evidence="16" id="KW-1185">Reference proteome</keyword>
<keyword evidence="8 10" id="KW-0694">RNA-binding</keyword>
<dbReference type="AlphaFoldDB" id="A0A0A2G7F7"/>
<evidence type="ECO:0000313" key="16">
    <source>
        <dbReference type="Proteomes" id="UP000249300"/>
    </source>
</evidence>
<comment type="cofactor">
    <cofactor evidence="10">
        <name>Zn(2+)</name>
        <dbReference type="ChEBI" id="CHEBI:29105"/>
    </cofactor>
    <text evidence="10">Binds 1 zinc ion per subunit.</text>
</comment>
<dbReference type="SUPFAM" id="SSF52540">
    <property type="entry name" value="P-loop containing nucleoside triphosphate hydrolases"/>
    <property type="match status" value="1"/>
</dbReference>
<keyword evidence="5 10" id="KW-0547">Nucleotide-binding</keyword>
<evidence type="ECO:0000256" key="1">
    <source>
        <dbReference type="ARBA" id="ARBA00022490"/>
    </source>
</evidence>
<dbReference type="RefSeq" id="WP_036888315.1">
    <property type="nucleotide sequence ID" value="NZ_FUXH01000012.1"/>
</dbReference>
<dbReference type="GO" id="GO:0042274">
    <property type="term" value="P:ribosomal small subunit biogenesis"/>
    <property type="evidence" value="ECO:0007669"/>
    <property type="project" value="UniProtKB-UniRule"/>
</dbReference>
<comment type="function">
    <text evidence="10">One of several proteins that assist in the late maturation steps of the functional core of the 30S ribosomal subunit. Helps release RbfA from mature subunits. May play a role in the assembly of ribosomal proteins into the subunit. Circularly permuted GTPase that catalyzes slow GTP hydrolysis, GTPase activity is stimulated by the 30S ribosomal subunit.</text>
</comment>
<evidence type="ECO:0000256" key="7">
    <source>
        <dbReference type="ARBA" id="ARBA00022833"/>
    </source>
</evidence>
<dbReference type="CDD" id="cd01854">
    <property type="entry name" value="YjeQ_EngC"/>
    <property type="match status" value="1"/>
</dbReference>
<dbReference type="GO" id="GO:0005737">
    <property type="term" value="C:cytoplasm"/>
    <property type="evidence" value="ECO:0007669"/>
    <property type="project" value="UniProtKB-SubCell"/>
</dbReference>
<accession>A0A0A2G7F7</accession>
<dbReference type="PANTHER" id="PTHR32120">
    <property type="entry name" value="SMALL RIBOSOMAL SUBUNIT BIOGENESIS GTPASE RSGA"/>
    <property type="match status" value="1"/>
</dbReference>